<evidence type="ECO:0000256" key="3">
    <source>
        <dbReference type="ARBA" id="ARBA00023125"/>
    </source>
</evidence>
<dbReference type="EMBL" id="JBCGBO010000002">
    <property type="protein sequence ID" value="KAK9223361.1"/>
    <property type="molecule type" value="Genomic_DNA"/>
</dbReference>
<dbReference type="Gene3D" id="3.40.1810.10">
    <property type="entry name" value="Transcription factor, MADS-box"/>
    <property type="match status" value="1"/>
</dbReference>
<dbReference type="CDD" id="cd00265">
    <property type="entry name" value="MADS_MEF2_like"/>
    <property type="match status" value="1"/>
</dbReference>
<dbReference type="PRINTS" id="PR00404">
    <property type="entry name" value="MADSDOMAIN"/>
</dbReference>
<feature type="domain" description="K-box" evidence="7">
    <location>
        <begin position="91"/>
        <end position="182"/>
    </location>
</feature>
<dbReference type="GO" id="GO:0046983">
    <property type="term" value="F:protein dimerization activity"/>
    <property type="evidence" value="ECO:0007669"/>
    <property type="project" value="InterPro"/>
</dbReference>
<sequence>MGRGKIEIARIESRTNRQVTFSKRRGGLLKKARELSVLCDAEIGLIIFSCTGKLTEFCSESTRSCSIEEIIRRYQAAKGVRIPAGVSNHDSEAIYNELGRMRKETHNLELSLRRYTGDIDLNSVKLEELTQLEHQLECSVKKVRVRKMEILRQQTDNLLRKEKMLEEENEQIFSLFKDNNNQMAWEQQQQQQAAMVSKFEEHGQVLDHFPFSGEAQPSSVLELAIPHYQPFRLQPTQPNLQDFGLHFPTFGILYILF</sequence>
<name>A0AAP0QZ37_9ROSI</name>
<accession>A0AAP0QZ37</accession>
<organism evidence="8 9">
    <name type="scientific">Citrus x changshan-huyou</name>
    <dbReference type="NCBI Taxonomy" id="2935761"/>
    <lineage>
        <taxon>Eukaryota</taxon>
        <taxon>Viridiplantae</taxon>
        <taxon>Streptophyta</taxon>
        <taxon>Embryophyta</taxon>
        <taxon>Tracheophyta</taxon>
        <taxon>Spermatophyta</taxon>
        <taxon>Magnoliopsida</taxon>
        <taxon>eudicotyledons</taxon>
        <taxon>Gunneridae</taxon>
        <taxon>Pentapetalae</taxon>
        <taxon>rosids</taxon>
        <taxon>malvids</taxon>
        <taxon>Sapindales</taxon>
        <taxon>Rutaceae</taxon>
        <taxon>Aurantioideae</taxon>
        <taxon>Citrus</taxon>
    </lineage>
</organism>
<reference evidence="8 9" key="1">
    <citation type="submission" date="2024-05" db="EMBL/GenBank/DDBJ databases">
        <title>Haplotype-resolved chromosome-level genome assembly of Huyou (Citrus changshanensis).</title>
        <authorList>
            <person name="Miao C."/>
            <person name="Chen W."/>
            <person name="Wu Y."/>
            <person name="Wang L."/>
            <person name="Zhao S."/>
            <person name="Grierson D."/>
            <person name="Xu C."/>
            <person name="Chen K."/>
        </authorList>
    </citation>
    <scope>NUCLEOTIDE SEQUENCE [LARGE SCALE GENOMIC DNA]</scope>
    <source>
        <strain evidence="8">01-14</strain>
        <tissue evidence="8">Leaf</tissue>
    </source>
</reference>
<evidence type="ECO:0000259" key="6">
    <source>
        <dbReference type="PROSITE" id="PS50066"/>
    </source>
</evidence>
<evidence type="ECO:0000313" key="9">
    <source>
        <dbReference type="Proteomes" id="UP001428341"/>
    </source>
</evidence>
<keyword evidence="2" id="KW-0805">Transcription regulation</keyword>
<evidence type="ECO:0000259" key="7">
    <source>
        <dbReference type="PROSITE" id="PS51297"/>
    </source>
</evidence>
<dbReference type="GO" id="GO:0045944">
    <property type="term" value="P:positive regulation of transcription by RNA polymerase II"/>
    <property type="evidence" value="ECO:0007669"/>
    <property type="project" value="InterPro"/>
</dbReference>
<dbReference type="SMART" id="SM00432">
    <property type="entry name" value="MADS"/>
    <property type="match status" value="1"/>
</dbReference>
<protein>
    <submittedName>
        <fullName evidence="8">Uncharacterized protein</fullName>
    </submittedName>
</protein>
<dbReference type="Proteomes" id="UP001428341">
    <property type="component" value="Unassembled WGS sequence"/>
</dbReference>
<dbReference type="InterPro" id="IPR002100">
    <property type="entry name" value="TF_MADSbox"/>
</dbReference>
<dbReference type="InterPro" id="IPR050142">
    <property type="entry name" value="MADS-box/MEF2_TF"/>
</dbReference>
<dbReference type="Pfam" id="PF01486">
    <property type="entry name" value="K-box"/>
    <property type="match status" value="1"/>
</dbReference>
<dbReference type="PROSITE" id="PS51297">
    <property type="entry name" value="K_BOX"/>
    <property type="match status" value="1"/>
</dbReference>
<dbReference type="InterPro" id="IPR033896">
    <property type="entry name" value="MEF2-like_N"/>
</dbReference>
<gene>
    <name evidence="8" type="ORF">WN944_011803</name>
</gene>
<dbReference type="GO" id="GO:0005634">
    <property type="term" value="C:nucleus"/>
    <property type="evidence" value="ECO:0007669"/>
    <property type="project" value="UniProtKB-SubCell"/>
</dbReference>
<keyword evidence="4" id="KW-0804">Transcription</keyword>
<dbReference type="SUPFAM" id="SSF55455">
    <property type="entry name" value="SRF-like"/>
    <property type="match status" value="1"/>
</dbReference>
<keyword evidence="3" id="KW-0238">DNA-binding</keyword>
<evidence type="ECO:0000256" key="2">
    <source>
        <dbReference type="ARBA" id="ARBA00023015"/>
    </source>
</evidence>
<proteinExistence type="predicted"/>
<evidence type="ECO:0000256" key="5">
    <source>
        <dbReference type="ARBA" id="ARBA00023242"/>
    </source>
</evidence>
<dbReference type="InterPro" id="IPR002487">
    <property type="entry name" value="TF_Kbox"/>
</dbReference>
<comment type="caution">
    <text evidence="8">The sequence shown here is derived from an EMBL/GenBank/DDBJ whole genome shotgun (WGS) entry which is preliminary data.</text>
</comment>
<dbReference type="PANTHER" id="PTHR48019">
    <property type="entry name" value="SERUM RESPONSE FACTOR HOMOLOG"/>
    <property type="match status" value="1"/>
</dbReference>
<dbReference type="PROSITE" id="PS50066">
    <property type="entry name" value="MADS_BOX_2"/>
    <property type="match status" value="1"/>
</dbReference>
<evidence type="ECO:0000313" key="8">
    <source>
        <dbReference type="EMBL" id="KAK9223361.1"/>
    </source>
</evidence>
<dbReference type="InterPro" id="IPR036879">
    <property type="entry name" value="TF_MADSbox_sf"/>
</dbReference>
<dbReference type="Pfam" id="PF00319">
    <property type="entry name" value="SRF-TF"/>
    <property type="match status" value="1"/>
</dbReference>
<evidence type="ECO:0000256" key="4">
    <source>
        <dbReference type="ARBA" id="ARBA00023163"/>
    </source>
</evidence>
<dbReference type="AlphaFoldDB" id="A0AAP0QZ37"/>
<comment type="subcellular location">
    <subcellularLocation>
        <location evidence="1">Nucleus</location>
    </subcellularLocation>
</comment>
<keyword evidence="9" id="KW-1185">Reference proteome</keyword>
<dbReference type="GO" id="GO:0003700">
    <property type="term" value="F:DNA-binding transcription factor activity"/>
    <property type="evidence" value="ECO:0007669"/>
    <property type="project" value="InterPro"/>
</dbReference>
<dbReference type="GO" id="GO:0000977">
    <property type="term" value="F:RNA polymerase II transcription regulatory region sequence-specific DNA binding"/>
    <property type="evidence" value="ECO:0007669"/>
    <property type="project" value="InterPro"/>
</dbReference>
<keyword evidence="5" id="KW-0539">Nucleus</keyword>
<feature type="domain" description="MADS-box" evidence="6">
    <location>
        <begin position="1"/>
        <end position="61"/>
    </location>
</feature>
<dbReference type="PROSITE" id="PS00350">
    <property type="entry name" value="MADS_BOX_1"/>
    <property type="match status" value="1"/>
</dbReference>
<evidence type="ECO:0000256" key="1">
    <source>
        <dbReference type="ARBA" id="ARBA00004123"/>
    </source>
</evidence>